<organism evidence="2 3">
    <name type="scientific">Streptomyces chartreusis</name>
    <dbReference type="NCBI Taxonomy" id="1969"/>
    <lineage>
        <taxon>Bacteria</taxon>
        <taxon>Bacillati</taxon>
        <taxon>Actinomycetota</taxon>
        <taxon>Actinomycetes</taxon>
        <taxon>Kitasatosporales</taxon>
        <taxon>Streptomycetaceae</taxon>
        <taxon>Streptomyces</taxon>
    </lineage>
</organism>
<dbReference type="Proteomes" id="UP000509418">
    <property type="component" value="Chromosome"/>
</dbReference>
<keyword evidence="1" id="KW-0732">Signal</keyword>
<keyword evidence="3" id="KW-1185">Reference proteome</keyword>
<dbReference type="AlphaFoldDB" id="A0A7H8T4I4"/>
<accession>A0A7H8T4I4</accession>
<sequence>MKSKKGKRVATVLGATFGASLMLITQASAWSGDWNGPGGGGGGDITFSSNTTASWDFTIVDTHKDGFCTRAKIIVDRPNWSDVPRYQTNYACGYQQGVRWKSSYSTTGGTKMRSLKIEQCILHSDGDDEVCQEQVRVYNPKY</sequence>
<gene>
    <name evidence="2" type="ORF">HUT05_13945</name>
</gene>
<evidence type="ECO:0000313" key="2">
    <source>
        <dbReference type="EMBL" id="QKZ18367.1"/>
    </source>
</evidence>
<name>A0A7H8T4I4_STRCX</name>
<reference evidence="2 3" key="1">
    <citation type="submission" date="2020-06" db="EMBL/GenBank/DDBJ databases">
        <title>Genome mining for natural products.</title>
        <authorList>
            <person name="Zhang B."/>
            <person name="Shi J."/>
            <person name="Ge H."/>
        </authorList>
    </citation>
    <scope>NUCLEOTIDE SEQUENCE [LARGE SCALE GENOMIC DNA]</scope>
    <source>
        <strain evidence="2 3">NA02069</strain>
    </source>
</reference>
<feature type="signal peptide" evidence="1">
    <location>
        <begin position="1"/>
        <end position="29"/>
    </location>
</feature>
<feature type="chain" id="PRO_5028960656" description="Secreted protein" evidence="1">
    <location>
        <begin position="30"/>
        <end position="142"/>
    </location>
</feature>
<dbReference type="EMBL" id="CP056041">
    <property type="protein sequence ID" value="QKZ18367.1"/>
    <property type="molecule type" value="Genomic_DNA"/>
</dbReference>
<protein>
    <recommendedName>
        <fullName evidence="4">Secreted protein</fullName>
    </recommendedName>
</protein>
<evidence type="ECO:0000313" key="3">
    <source>
        <dbReference type="Proteomes" id="UP000509418"/>
    </source>
</evidence>
<proteinExistence type="predicted"/>
<dbReference type="RefSeq" id="WP_176575308.1">
    <property type="nucleotide sequence ID" value="NZ_CBDRGH010000017.1"/>
</dbReference>
<evidence type="ECO:0000256" key="1">
    <source>
        <dbReference type="SAM" id="SignalP"/>
    </source>
</evidence>
<evidence type="ECO:0008006" key="4">
    <source>
        <dbReference type="Google" id="ProtNLM"/>
    </source>
</evidence>